<reference evidence="2 3" key="1">
    <citation type="submission" date="2023-07" db="EMBL/GenBank/DDBJ databases">
        <title>Genomic Encyclopedia of Type Strains, Phase IV (KMG-IV): sequencing the most valuable type-strain genomes for metagenomic binning, comparative biology and taxonomic classification.</title>
        <authorList>
            <person name="Goeker M."/>
        </authorList>
    </citation>
    <scope>NUCLEOTIDE SEQUENCE [LARGE SCALE GENOMIC DNA]</scope>
    <source>
        <strain evidence="2 3">DSM 19154</strain>
    </source>
</reference>
<keyword evidence="1" id="KW-0472">Membrane</keyword>
<feature type="transmembrane region" description="Helical" evidence="1">
    <location>
        <begin position="20"/>
        <end position="38"/>
    </location>
</feature>
<name>A0ABT9YMC1_9BACI</name>
<protein>
    <submittedName>
        <fullName evidence="2">Uncharacterized protein</fullName>
    </submittedName>
</protein>
<evidence type="ECO:0000313" key="2">
    <source>
        <dbReference type="EMBL" id="MDQ0209031.1"/>
    </source>
</evidence>
<keyword evidence="1" id="KW-0812">Transmembrane</keyword>
<comment type="caution">
    <text evidence="2">The sequence shown here is derived from an EMBL/GenBank/DDBJ whole genome shotgun (WGS) entry which is preliminary data.</text>
</comment>
<gene>
    <name evidence="2" type="ORF">J2S05_003866</name>
</gene>
<sequence length="39" mass="4521">MHPHENEAIKKTKKPPYKKLLAALFLGKLMALVLTHYVF</sequence>
<organism evidence="2 3">
    <name type="scientific">Alkalicoccobacillus murimartini</name>
    <dbReference type="NCBI Taxonomy" id="171685"/>
    <lineage>
        <taxon>Bacteria</taxon>
        <taxon>Bacillati</taxon>
        <taxon>Bacillota</taxon>
        <taxon>Bacilli</taxon>
        <taxon>Bacillales</taxon>
        <taxon>Bacillaceae</taxon>
        <taxon>Alkalicoccobacillus</taxon>
    </lineage>
</organism>
<evidence type="ECO:0000256" key="1">
    <source>
        <dbReference type="SAM" id="Phobius"/>
    </source>
</evidence>
<proteinExistence type="predicted"/>
<dbReference type="EMBL" id="JAUSUA010000008">
    <property type="protein sequence ID" value="MDQ0209031.1"/>
    <property type="molecule type" value="Genomic_DNA"/>
</dbReference>
<keyword evidence="3" id="KW-1185">Reference proteome</keyword>
<dbReference type="Proteomes" id="UP001225034">
    <property type="component" value="Unassembled WGS sequence"/>
</dbReference>
<accession>A0ABT9YMC1</accession>
<evidence type="ECO:0000313" key="3">
    <source>
        <dbReference type="Proteomes" id="UP001225034"/>
    </source>
</evidence>
<keyword evidence="1" id="KW-1133">Transmembrane helix</keyword>